<protein>
    <submittedName>
        <fullName evidence="1">Uncharacterized protein</fullName>
    </submittedName>
</protein>
<dbReference type="EMBL" id="CP036266">
    <property type="protein sequence ID" value="QDT21125.1"/>
    <property type="molecule type" value="Genomic_DNA"/>
</dbReference>
<accession>A0A517PP23</accession>
<reference evidence="1 2" key="1">
    <citation type="submission" date="2019-02" db="EMBL/GenBank/DDBJ databases">
        <title>Deep-cultivation of Planctomycetes and their phenomic and genomic characterization uncovers novel biology.</title>
        <authorList>
            <person name="Wiegand S."/>
            <person name="Jogler M."/>
            <person name="Boedeker C."/>
            <person name="Pinto D."/>
            <person name="Vollmers J."/>
            <person name="Rivas-Marin E."/>
            <person name="Kohn T."/>
            <person name="Peeters S.H."/>
            <person name="Heuer A."/>
            <person name="Rast P."/>
            <person name="Oberbeckmann S."/>
            <person name="Bunk B."/>
            <person name="Jeske O."/>
            <person name="Meyerdierks A."/>
            <person name="Storesund J.E."/>
            <person name="Kallscheuer N."/>
            <person name="Luecker S."/>
            <person name="Lage O.M."/>
            <person name="Pohl T."/>
            <person name="Merkel B.J."/>
            <person name="Hornburger P."/>
            <person name="Mueller R.-W."/>
            <person name="Bruemmer F."/>
            <person name="Labrenz M."/>
            <person name="Spormann A.M."/>
            <person name="Op den Camp H."/>
            <person name="Overmann J."/>
            <person name="Amann R."/>
            <person name="Jetten M.S.M."/>
            <person name="Mascher T."/>
            <person name="Medema M.H."/>
            <person name="Devos D.P."/>
            <person name="Kaster A.-K."/>
            <person name="Ovreas L."/>
            <person name="Rohde M."/>
            <person name="Galperin M.Y."/>
            <person name="Jogler C."/>
        </authorList>
    </citation>
    <scope>NUCLEOTIDE SEQUENCE [LARGE SCALE GENOMIC DNA]</scope>
    <source>
        <strain evidence="1 2">HG66A1</strain>
    </source>
</reference>
<dbReference type="Proteomes" id="UP000320421">
    <property type="component" value="Chromosome"/>
</dbReference>
<proteinExistence type="predicted"/>
<organism evidence="1 2">
    <name type="scientific">Gimesia chilikensis</name>
    <dbReference type="NCBI Taxonomy" id="2605989"/>
    <lineage>
        <taxon>Bacteria</taxon>
        <taxon>Pseudomonadati</taxon>
        <taxon>Planctomycetota</taxon>
        <taxon>Planctomycetia</taxon>
        <taxon>Planctomycetales</taxon>
        <taxon>Planctomycetaceae</taxon>
        <taxon>Gimesia</taxon>
    </lineage>
</organism>
<dbReference type="RefSeq" id="WP_145184925.1">
    <property type="nucleotide sequence ID" value="NZ_CP036266.1"/>
</dbReference>
<dbReference type="OrthoDB" id="9887340at2"/>
<evidence type="ECO:0000313" key="1">
    <source>
        <dbReference type="EMBL" id="QDT21125.1"/>
    </source>
</evidence>
<name>A0A517PP23_9PLAN</name>
<gene>
    <name evidence="1" type="ORF">HG66A1_29180</name>
</gene>
<dbReference type="AlphaFoldDB" id="A0A517PP23"/>
<sequence length="144" mass="15885">MRVVAKLLVVVLIIAFVRSNRNSKNDKPAPPIEPSAVIENNGAEHRLYRGVKLLDVFETLPTSAIDTLDADTRTKQHLIVVITVPLGNHKVSDLRTTFKLRNGQSFVRKWLPVNDNKNEIATGVFAVIDSVVSCSTEIKPSASK</sequence>
<evidence type="ECO:0000313" key="2">
    <source>
        <dbReference type="Proteomes" id="UP000320421"/>
    </source>
</evidence>
<keyword evidence="2" id="KW-1185">Reference proteome</keyword>